<dbReference type="AlphaFoldDB" id="A0A7J8FZB7"/>
<dbReference type="Proteomes" id="UP000550707">
    <property type="component" value="Unassembled WGS sequence"/>
</dbReference>
<reference evidence="2 3" key="1">
    <citation type="journal article" date="2020" name="Nature">
        <title>Six reference-quality genomes reveal evolution of bat adaptations.</title>
        <authorList>
            <person name="Jebb D."/>
            <person name="Huang Z."/>
            <person name="Pippel M."/>
            <person name="Hughes G.M."/>
            <person name="Lavrichenko K."/>
            <person name="Devanna P."/>
            <person name="Winkler S."/>
            <person name="Jermiin L.S."/>
            <person name="Skirmuntt E.C."/>
            <person name="Katzourakis A."/>
            <person name="Burkitt-Gray L."/>
            <person name="Ray D.A."/>
            <person name="Sullivan K.A.M."/>
            <person name="Roscito J.G."/>
            <person name="Kirilenko B.M."/>
            <person name="Davalos L.M."/>
            <person name="Corthals A.P."/>
            <person name="Power M.L."/>
            <person name="Jones G."/>
            <person name="Ransome R.D."/>
            <person name="Dechmann D.K.N."/>
            <person name="Locatelli A.G."/>
            <person name="Puechmaille S.J."/>
            <person name="Fedrigo O."/>
            <person name="Jarvis E.D."/>
            <person name="Hiller M."/>
            <person name="Vernes S.C."/>
            <person name="Myers E.W."/>
            <person name="Teeling E.C."/>
        </authorList>
    </citation>
    <scope>NUCLEOTIDE SEQUENCE [LARGE SCALE GENOMIC DNA]</scope>
    <source>
        <strain evidence="2">MMolMol1</strain>
        <tissue evidence="2">Muscle</tissue>
    </source>
</reference>
<feature type="transmembrane region" description="Helical" evidence="1">
    <location>
        <begin position="29"/>
        <end position="48"/>
    </location>
</feature>
<gene>
    <name evidence="2" type="ORF">HJG59_008272</name>
</gene>
<protein>
    <submittedName>
        <fullName evidence="2">Uncharacterized protein</fullName>
    </submittedName>
</protein>
<sequence length="127" mass="14341">MGWFMQIMLNRLLPCLVPFPLPPGVPGTILLLVSDVLWYIALVSLLGLKRQPFPMTFPSQHSSEKPNNKDLLSFRWHVKDLNSHLDPSPLDMERKVIAGAKTAEYQCGILFPFLFSVNSLLSCIQCT</sequence>
<name>A0A7J8FZB7_MOLMO</name>
<evidence type="ECO:0000313" key="3">
    <source>
        <dbReference type="Proteomes" id="UP000550707"/>
    </source>
</evidence>
<accession>A0A7J8FZB7</accession>
<organism evidence="2 3">
    <name type="scientific">Molossus molossus</name>
    <name type="common">Pallas' mastiff bat</name>
    <name type="synonym">Vespertilio molossus</name>
    <dbReference type="NCBI Taxonomy" id="27622"/>
    <lineage>
        <taxon>Eukaryota</taxon>
        <taxon>Metazoa</taxon>
        <taxon>Chordata</taxon>
        <taxon>Craniata</taxon>
        <taxon>Vertebrata</taxon>
        <taxon>Euteleostomi</taxon>
        <taxon>Mammalia</taxon>
        <taxon>Eutheria</taxon>
        <taxon>Laurasiatheria</taxon>
        <taxon>Chiroptera</taxon>
        <taxon>Yangochiroptera</taxon>
        <taxon>Molossidae</taxon>
        <taxon>Molossus</taxon>
    </lineage>
</organism>
<comment type="caution">
    <text evidence="2">The sequence shown here is derived from an EMBL/GenBank/DDBJ whole genome shotgun (WGS) entry which is preliminary data.</text>
</comment>
<dbReference type="EMBL" id="JACASF010000010">
    <property type="protein sequence ID" value="KAF6452998.1"/>
    <property type="molecule type" value="Genomic_DNA"/>
</dbReference>
<keyword evidence="1" id="KW-0472">Membrane</keyword>
<evidence type="ECO:0000256" key="1">
    <source>
        <dbReference type="SAM" id="Phobius"/>
    </source>
</evidence>
<keyword evidence="1" id="KW-0812">Transmembrane</keyword>
<keyword evidence="1" id="KW-1133">Transmembrane helix</keyword>
<keyword evidence="3" id="KW-1185">Reference proteome</keyword>
<proteinExistence type="predicted"/>
<dbReference type="InParanoid" id="A0A7J8FZB7"/>
<evidence type="ECO:0000313" key="2">
    <source>
        <dbReference type="EMBL" id="KAF6452998.1"/>
    </source>
</evidence>